<evidence type="ECO:0000256" key="1">
    <source>
        <dbReference type="ARBA" id="ARBA00004127"/>
    </source>
</evidence>
<protein>
    <submittedName>
        <fullName evidence="8">UAA transporter</fullName>
    </submittedName>
</protein>
<keyword evidence="6 7" id="KW-0472">Membrane</keyword>
<feature type="transmembrane region" description="Helical" evidence="7">
    <location>
        <begin position="86"/>
        <end position="104"/>
    </location>
</feature>
<keyword evidence="2" id="KW-0813">Transport</keyword>
<dbReference type="GO" id="GO:0005462">
    <property type="term" value="F:UDP-N-acetylglucosamine transmembrane transporter activity"/>
    <property type="evidence" value="ECO:0007669"/>
    <property type="project" value="TreeGrafter"/>
</dbReference>
<dbReference type="PANTHER" id="PTHR10778">
    <property type="entry name" value="SOLUTE CARRIER FAMILY 35 MEMBER B"/>
    <property type="match status" value="1"/>
</dbReference>
<dbReference type="SUPFAM" id="SSF103481">
    <property type="entry name" value="Multidrug resistance efflux transporter EmrE"/>
    <property type="match status" value="1"/>
</dbReference>
<dbReference type="Pfam" id="PF08449">
    <property type="entry name" value="UAA"/>
    <property type="match status" value="1"/>
</dbReference>
<dbReference type="GO" id="GO:0005464">
    <property type="term" value="F:UDP-xylose transmembrane transporter activity"/>
    <property type="evidence" value="ECO:0007669"/>
    <property type="project" value="TreeGrafter"/>
</dbReference>
<keyword evidence="9" id="KW-1185">Reference proteome</keyword>
<sequence>MLFITLTSLPSFLYFPEGSLVPSLLPRTVPLKQWIIQVIVLVAGSLLNNWAFAYKVPLPILIVFRSAGLPVSLLFGFVFLKRRYGVIQTLSVAIVSLGVIFAALSGTDVTSSGLQLTRTPEELQLYLTGIAMLTGSLICTATLGLYQEKTYTKYGPVWREGLFYTHLLSLPSFVFLGSDIKQGLLSLSKGNAGWLPYIVLLANLVSQSACVAGVNRLSSQVSQVSTNIALTVRKAISLCLSVWWFGNAWNYQLGSGAAMVFFGSLLYTTCK</sequence>
<feature type="transmembrane region" description="Helical" evidence="7">
    <location>
        <begin position="194"/>
        <end position="214"/>
    </location>
</feature>
<organism evidence="8 9">
    <name type="scientific">Coprinopsis marcescibilis</name>
    <name type="common">Agaric fungus</name>
    <name type="synonym">Psathyrella marcescibilis</name>
    <dbReference type="NCBI Taxonomy" id="230819"/>
    <lineage>
        <taxon>Eukaryota</taxon>
        <taxon>Fungi</taxon>
        <taxon>Dikarya</taxon>
        <taxon>Basidiomycota</taxon>
        <taxon>Agaricomycotina</taxon>
        <taxon>Agaricomycetes</taxon>
        <taxon>Agaricomycetidae</taxon>
        <taxon>Agaricales</taxon>
        <taxon>Agaricineae</taxon>
        <taxon>Psathyrellaceae</taxon>
        <taxon>Coprinopsis</taxon>
    </lineage>
</organism>
<dbReference type="InterPro" id="IPR037185">
    <property type="entry name" value="EmrE-like"/>
</dbReference>
<evidence type="ECO:0000256" key="6">
    <source>
        <dbReference type="ARBA" id="ARBA00023136"/>
    </source>
</evidence>
<dbReference type="EMBL" id="ML210316">
    <property type="protein sequence ID" value="TFK19993.1"/>
    <property type="molecule type" value="Genomic_DNA"/>
</dbReference>
<dbReference type="GO" id="GO:0005789">
    <property type="term" value="C:endoplasmic reticulum membrane"/>
    <property type="evidence" value="ECO:0007669"/>
    <property type="project" value="TreeGrafter"/>
</dbReference>
<dbReference type="PANTHER" id="PTHR10778:SF4">
    <property type="entry name" value="NUCLEOTIDE SUGAR TRANSPORTER SLC35B4"/>
    <property type="match status" value="1"/>
</dbReference>
<dbReference type="NCBIfam" id="TIGR00803">
    <property type="entry name" value="nst"/>
    <property type="match status" value="1"/>
</dbReference>
<dbReference type="Proteomes" id="UP000307440">
    <property type="component" value="Unassembled WGS sequence"/>
</dbReference>
<evidence type="ECO:0000256" key="3">
    <source>
        <dbReference type="ARBA" id="ARBA00022597"/>
    </source>
</evidence>
<proteinExistence type="predicted"/>
<feature type="transmembrane region" description="Helical" evidence="7">
    <location>
        <begin position="125"/>
        <end position="146"/>
    </location>
</feature>
<evidence type="ECO:0000256" key="5">
    <source>
        <dbReference type="ARBA" id="ARBA00022989"/>
    </source>
</evidence>
<dbReference type="OrthoDB" id="999962at2759"/>
<dbReference type="AlphaFoldDB" id="A0A5C3KJF8"/>
<dbReference type="InterPro" id="IPR013657">
    <property type="entry name" value="SCL35B1-4/HUT1"/>
</dbReference>
<evidence type="ECO:0000256" key="2">
    <source>
        <dbReference type="ARBA" id="ARBA00022448"/>
    </source>
</evidence>
<keyword evidence="5 7" id="KW-1133">Transmembrane helix</keyword>
<feature type="transmembrane region" description="Helical" evidence="7">
    <location>
        <begin position="251"/>
        <end position="270"/>
    </location>
</feature>
<keyword evidence="3" id="KW-0762">Sugar transport</keyword>
<reference evidence="8 9" key="1">
    <citation type="journal article" date="2019" name="Nat. Ecol. Evol.">
        <title>Megaphylogeny resolves global patterns of mushroom evolution.</title>
        <authorList>
            <person name="Varga T."/>
            <person name="Krizsan K."/>
            <person name="Foldi C."/>
            <person name="Dima B."/>
            <person name="Sanchez-Garcia M."/>
            <person name="Sanchez-Ramirez S."/>
            <person name="Szollosi G.J."/>
            <person name="Szarkandi J.G."/>
            <person name="Papp V."/>
            <person name="Albert L."/>
            <person name="Andreopoulos W."/>
            <person name="Angelini C."/>
            <person name="Antonin V."/>
            <person name="Barry K.W."/>
            <person name="Bougher N.L."/>
            <person name="Buchanan P."/>
            <person name="Buyck B."/>
            <person name="Bense V."/>
            <person name="Catcheside P."/>
            <person name="Chovatia M."/>
            <person name="Cooper J."/>
            <person name="Damon W."/>
            <person name="Desjardin D."/>
            <person name="Finy P."/>
            <person name="Geml J."/>
            <person name="Haridas S."/>
            <person name="Hughes K."/>
            <person name="Justo A."/>
            <person name="Karasinski D."/>
            <person name="Kautmanova I."/>
            <person name="Kiss B."/>
            <person name="Kocsube S."/>
            <person name="Kotiranta H."/>
            <person name="LaButti K.M."/>
            <person name="Lechner B.E."/>
            <person name="Liimatainen K."/>
            <person name="Lipzen A."/>
            <person name="Lukacs Z."/>
            <person name="Mihaltcheva S."/>
            <person name="Morgado L.N."/>
            <person name="Niskanen T."/>
            <person name="Noordeloos M.E."/>
            <person name="Ohm R.A."/>
            <person name="Ortiz-Santana B."/>
            <person name="Ovrebo C."/>
            <person name="Racz N."/>
            <person name="Riley R."/>
            <person name="Savchenko A."/>
            <person name="Shiryaev A."/>
            <person name="Soop K."/>
            <person name="Spirin V."/>
            <person name="Szebenyi C."/>
            <person name="Tomsovsky M."/>
            <person name="Tulloss R.E."/>
            <person name="Uehling J."/>
            <person name="Grigoriev I.V."/>
            <person name="Vagvolgyi C."/>
            <person name="Papp T."/>
            <person name="Martin F.M."/>
            <person name="Miettinen O."/>
            <person name="Hibbett D.S."/>
            <person name="Nagy L.G."/>
        </authorList>
    </citation>
    <scope>NUCLEOTIDE SEQUENCE [LARGE SCALE GENOMIC DNA]</scope>
    <source>
        <strain evidence="8 9">CBS 121175</strain>
    </source>
</reference>
<comment type="subcellular location">
    <subcellularLocation>
        <location evidence="1">Endomembrane system</location>
        <topology evidence="1">Multi-pass membrane protein</topology>
    </subcellularLocation>
</comment>
<evidence type="ECO:0000313" key="9">
    <source>
        <dbReference type="Proteomes" id="UP000307440"/>
    </source>
</evidence>
<evidence type="ECO:0000256" key="7">
    <source>
        <dbReference type="SAM" id="Phobius"/>
    </source>
</evidence>
<accession>A0A5C3KJF8</accession>
<feature type="transmembrane region" description="Helical" evidence="7">
    <location>
        <begin position="60"/>
        <end position="80"/>
    </location>
</feature>
<feature type="transmembrane region" description="Helical" evidence="7">
    <location>
        <begin position="34"/>
        <end position="53"/>
    </location>
</feature>
<evidence type="ECO:0000313" key="8">
    <source>
        <dbReference type="EMBL" id="TFK19993.1"/>
    </source>
</evidence>
<keyword evidence="4 7" id="KW-0812">Transmembrane</keyword>
<dbReference type="GO" id="GO:0000139">
    <property type="term" value="C:Golgi membrane"/>
    <property type="evidence" value="ECO:0007669"/>
    <property type="project" value="TreeGrafter"/>
</dbReference>
<evidence type="ECO:0000256" key="4">
    <source>
        <dbReference type="ARBA" id="ARBA00022692"/>
    </source>
</evidence>
<gene>
    <name evidence="8" type="ORF">FA15DRAFT_150529</name>
</gene>
<name>A0A5C3KJF8_COPMA</name>